<dbReference type="Gene3D" id="2.40.128.270">
    <property type="match status" value="1"/>
</dbReference>
<proteinExistence type="predicted"/>
<dbReference type="AlphaFoldDB" id="A0A2M9G5B8"/>
<dbReference type="SUPFAM" id="SSF141488">
    <property type="entry name" value="YdhA-like"/>
    <property type="match status" value="1"/>
</dbReference>
<evidence type="ECO:0000259" key="6">
    <source>
        <dbReference type="Pfam" id="PF03724"/>
    </source>
</evidence>
<dbReference type="InterPro" id="IPR018660">
    <property type="entry name" value="MliC"/>
</dbReference>
<keyword evidence="2" id="KW-0472">Membrane</keyword>
<comment type="caution">
    <text evidence="8">The sequence shown here is derived from an EMBL/GenBank/DDBJ whole genome shotgun (WGS) entry which is preliminary data.</text>
</comment>
<organism evidence="8 9">
    <name type="scientific">Minwuia thermotolerans</name>
    <dbReference type="NCBI Taxonomy" id="2056226"/>
    <lineage>
        <taxon>Bacteria</taxon>
        <taxon>Pseudomonadati</taxon>
        <taxon>Pseudomonadota</taxon>
        <taxon>Alphaproteobacteria</taxon>
        <taxon>Minwuiales</taxon>
        <taxon>Minwuiaceae</taxon>
        <taxon>Minwuia</taxon>
    </lineage>
</organism>
<dbReference type="InterPro" id="IPR053147">
    <property type="entry name" value="Hsp_HslJ-like"/>
</dbReference>
<keyword evidence="1 5" id="KW-0732">Signal</keyword>
<keyword evidence="3" id="KW-0564">Palmitate</keyword>
<dbReference type="Proteomes" id="UP000229498">
    <property type="component" value="Unassembled WGS sequence"/>
</dbReference>
<dbReference type="InterPro" id="IPR038670">
    <property type="entry name" value="HslJ-like_sf"/>
</dbReference>
<reference evidence="8 9" key="1">
    <citation type="submission" date="2017-11" db="EMBL/GenBank/DDBJ databases">
        <title>Draft genome sequence of Rhizobiales bacterium SY3-13.</title>
        <authorList>
            <person name="Sun C."/>
        </authorList>
    </citation>
    <scope>NUCLEOTIDE SEQUENCE [LARGE SCALE GENOMIC DNA]</scope>
    <source>
        <strain evidence="8 9">SY3-13</strain>
    </source>
</reference>
<dbReference type="EMBL" id="PHIG01000012">
    <property type="protein sequence ID" value="PJK30901.1"/>
    <property type="molecule type" value="Genomic_DNA"/>
</dbReference>
<dbReference type="Pfam" id="PF09864">
    <property type="entry name" value="MliC"/>
    <property type="match status" value="1"/>
</dbReference>
<dbReference type="PANTHER" id="PTHR35535:SF2">
    <property type="entry name" value="DUF306 DOMAIN-CONTAINING PROTEIN"/>
    <property type="match status" value="1"/>
</dbReference>
<evidence type="ECO:0000313" key="8">
    <source>
        <dbReference type="EMBL" id="PJK30901.1"/>
    </source>
</evidence>
<dbReference type="Pfam" id="PF03724">
    <property type="entry name" value="META"/>
    <property type="match status" value="1"/>
</dbReference>
<feature type="chain" id="PRO_5014870490" description="Secreted protein containing HslJ-like protein" evidence="5">
    <location>
        <begin position="23"/>
        <end position="312"/>
    </location>
</feature>
<feature type="signal peptide" evidence="5">
    <location>
        <begin position="1"/>
        <end position="22"/>
    </location>
</feature>
<dbReference type="RefSeq" id="WP_109792192.1">
    <property type="nucleotide sequence ID" value="NZ_PHIG01000012.1"/>
</dbReference>
<keyword evidence="4" id="KW-0449">Lipoprotein</keyword>
<dbReference type="PANTHER" id="PTHR35535">
    <property type="entry name" value="HEAT SHOCK PROTEIN HSLJ"/>
    <property type="match status" value="1"/>
</dbReference>
<evidence type="ECO:0008006" key="10">
    <source>
        <dbReference type="Google" id="ProtNLM"/>
    </source>
</evidence>
<feature type="domain" description="C-type lysozyme inhibitor" evidence="7">
    <location>
        <begin position="29"/>
        <end position="94"/>
    </location>
</feature>
<dbReference type="InterPro" id="IPR005184">
    <property type="entry name" value="DUF306_Meta_HslJ"/>
</dbReference>
<keyword evidence="9" id="KW-1185">Reference proteome</keyword>
<evidence type="ECO:0000313" key="9">
    <source>
        <dbReference type="Proteomes" id="UP000229498"/>
    </source>
</evidence>
<dbReference type="OrthoDB" id="9809132at2"/>
<feature type="domain" description="DUF306" evidence="6">
    <location>
        <begin position="204"/>
        <end position="301"/>
    </location>
</feature>
<dbReference type="InterPro" id="IPR036328">
    <property type="entry name" value="MliC_sf"/>
</dbReference>
<evidence type="ECO:0000256" key="3">
    <source>
        <dbReference type="ARBA" id="ARBA00023139"/>
    </source>
</evidence>
<evidence type="ECO:0000259" key="7">
    <source>
        <dbReference type="Pfam" id="PF09864"/>
    </source>
</evidence>
<dbReference type="Gene3D" id="2.40.128.200">
    <property type="match status" value="1"/>
</dbReference>
<accession>A0A2M9G5B8</accession>
<evidence type="ECO:0000256" key="5">
    <source>
        <dbReference type="SAM" id="SignalP"/>
    </source>
</evidence>
<sequence>MQRLMISAAALLTLAAAGGAAAQDQGTAYRCGDVDVDLQRTDSGPEIMIGDERRHLIRVRSASGARYESAGGGEPVLFWDKGATALLKVGATETLDCRRAEHGPFLPFEARGQEPGWLLEITADRIRLEADYGERTVTMPTPPPETGPGVRTYRAAREDHALDIRIADRLCQDSMAGTPYPKTVTVTLDHETWEGCGGEPRDLLTGARWAVTALAGADSVGERPPSMIFDHEGRLYGQASCNAYTTSYDLNGPEFSTGPVAATKKACAGPLMETESRFLHLLGEVRGYRIGEDRVLVLDAGQAGEITARRTE</sequence>
<evidence type="ECO:0000256" key="2">
    <source>
        <dbReference type="ARBA" id="ARBA00023136"/>
    </source>
</evidence>
<name>A0A2M9G5B8_9PROT</name>
<protein>
    <recommendedName>
        <fullName evidence="10">Secreted protein containing HslJ-like protein</fullName>
    </recommendedName>
</protein>
<gene>
    <name evidence="8" type="ORF">CVT23_04325</name>
</gene>
<evidence type="ECO:0000256" key="1">
    <source>
        <dbReference type="ARBA" id="ARBA00022729"/>
    </source>
</evidence>
<evidence type="ECO:0000256" key="4">
    <source>
        <dbReference type="ARBA" id="ARBA00023288"/>
    </source>
</evidence>